<gene>
    <name evidence="7" type="ORF">PEVE_00018077</name>
</gene>
<dbReference type="EMBL" id="CALNXI010002469">
    <property type="protein sequence ID" value="CAH3188015.1"/>
    <property type="molecule type" value="Genomic_DNA"/>
</dbReference>
<feature type="compositionally biased region" description="Polar residues" evidence="4">
    <location>
        <begin position="587"/>
        <end position="603"/>
    </location>
</feature>
<dbReference type="PANTHER" id="PTHR24251:SF37">
    <property type="entry name" value="CUB DOMAIN-CONTAINING PROTEIN"/>
    <property type="match status" value="1"/>
</dbReference>
<dbReference type="SMART" id="SM00042">
    <property type="entry name" value="CUB"/>
    <property type="match status" value="3"/>
</dbReference>
<feature type="domain" description="CUB" evidence="6">
    <location>
        <begin position="19"/>
        <end position="139"/>
    </location>
</feature>
<proteinExistence type="predicted"/>
<evidence type="ECO:0000259" key="6">
    <source>
        <dbReference type="PROSITE" id="PS01180"/>
    </source>
</evidence>
<sequence length="603" mass="67271">AFALFTLIVFADGETISECKGEKIRMNKTVSISSPGYPDVTSSGLECTWMVESTKGKSVLVKSISLSFGSDIQDECDKGMLEIFDGCDKKRFLVEKICNRRAEYDQKEDLWVSSGSCITIKFSSGSGNKYNFRLSVVETEEPCGDILHHTNKNQTFVGSLMSTPRGPNKCVWIISVPRGKIELVFKDKFLVTSHGKNCKDDFVQVQDGKFSISPLLGTFCGTARPYPVYSTGQYLRVTLQGSSSGMNLKHSFTAQFNVIDSKPTPRTEAFCSADGIALNPKGGSFRTPRYLDQYPASLHCTWMINADKNHQIVLKFRDFDVEGDSQDCPDDSDFTEVYNGIASWSKIIGRYCGSVIPPAITSDSNKLRIEFHSNTQYAGRGFDAMYSLKAIGERVEKNDVTSTLFQTSNRIHKLLYFILTGKHCRSLHITQCVANVHNVSSTRVAEFDLLSENRDSGCLTFMASPDLFPSNARQQSRVYAGVPHLHREISHLLGDHESDDEDLPPYPGLPNRDGVVEFCFGEPSRRNSKERHVSESEQPTCQVSAVWYRRGPTNALSSPNVRELEAASENQATTFTLERQTLKESSRPNVQRQDTTSSFVTDV</sequence>
<accession>A0ABN8S9S9</accession>
<feature type="domain" description="CUB" evidence="6">
    <location>
        <begin position="143"/>
        <end position="259"/>
    </location>
</feature>
<feature type="region of interest" description="Disordered" evidence="4">
    <location>
        <begin position="580"/>
        <end position="603"/>
    </location>
</feature>
<name>A0ABN8S9S9_9CNID</name>
<dbReference type="InterPro" id="IPR000859">
    <property type="entry name" value="CUB_dom"/>
</dbReference>
<evidence type="ECO:0000256" key="1">
    <source>
        <dbReference type="ARBA" id="ARBA00022737"/>
    </source>
</evidence>
<evidence type="ECO:0000256" key="5">
    <source>
        <dbReference type="SAM" id="SignalP"/>
    </source>
</evidence>
<comment type="caution">
    <text evidence="7">The sequence shown here is derived from an EMBL/GenBank/DDBJ whole genome shotgun (WGS) entry which is preliminary data.</text>
</comment>
<reference evidence="7 8" key="1">
    <citation type="submission" date="2022-05" db="EMBL/GenBank/DDBJ databases">
        <authorList>
            <consortium name="Genoscope - CEA"/>
            <person name="William W."/>
        </authorList>
    </citation>
    <scope>NUCLEOTIDE SEQUENCE [LARGE SCALE GENOMIC DNA]</scope>
</reference>
<keyword evidence="5" id="KW-0732">Signal</keyword>
<evidence type="ECO:0000256" key="4">
    <source>
        <dbReference type="SAM" id="MobiDB-lite"/>
    </source>
</evidence>
<keyword evidence="2 3" id="KW-1015">Disulfide bond</keyword>
<feature type="domain" description="CUB" evidence="6">
    <location>
        <begin position="271"/>
        <end position="389"/>
    </location>
</feature>
<protein>
    <recommendedName>
        <fullName evidence="6">CUB domain-containing protein</fullName>
    </recommendedName>
</protein>
<evidence type="ECO:0000256" key="3">
    <source>
        <dbReference type="PROSITE-ProRule" id="PRU00059"/>
    </source>
</evidence>
<dbReference type="Pfam" id="PF00431">
    <property type="entry name" value="CUB"/>
    <property type="match status" value="3"/>
</dbReference>
<feature type="chain" id="PRO_5046454435" description="CUB domain-containing protein" evidence="5">
    <location>
        <begin position="22"/>
        <end position="603"/>
    </location>
</feature>
<organism evidence="7 8">
    <name type="scientific">Porites evermanni</name>
    <dbReference type="NCBI Taxonomy" id="104178"/>
    <lineage>
        <taxon>Eukaryota</taxon>
        <taxon>Metazoa</taxon>
        <taxon>Cnidaria</taxon>
        <taxon>Anthozoa</taxon>
        <taxon>Hexacorallia</taxon>
        <taxon>Scleractinia</taxon>
        <taxon>Fungiina</taxon>
        <taxon>Poritidae</taxon>
        <taxon>Porites</taxon>
    </lineage>
</organism>
<feature type="disulfide bond" evidence="3">
    <location>
        <begin position="143"/>
        <end position="170"/>
    </location>
</feature>
<dbReference type="InterPro" id="IPR035914">
    <property type="entry name" value="Sperma_CUB_dom_sf"/>
</dbReference>
<dbReference type="SUPFAM" id="SSF49854">
    <property type="entry name" value="Spermadhesin, CUB domain"/>
    <property type="match status" value="3"/>
</dbReference>
<feature type="signal peptide" evidence="5">
    <location>
        <begin position="1"/>
        <end position="21"/>
    </location>
</feature>
<keyword evidence="1" id="KW-0677">Repeat</keyword>
<feature type="non-terminal residue" evidence="7">
    <location>
        <position position="1"/>
    </location>
</feature>
<dbReference type="Gene3D" id="2.60.120.290">
    <property type="entry name" value="Spermadhesin, CUB domain"/>
    <property type="match status" value="3"/>
</dbReference>
<dbReference type="PROSITE" id="PS01180">
    <property type="entry name" value="CUB"/>
    <property type="match status" value="3"/>
</dbReference>
<dbReference type="PANTHER" id="PTHR24251">
    <property type="entry name" value="OVOCHYMASE-RELATED"/>
    <property type="match status" value="1"/>
</dbReference>
<dbReference type="Proteomes" id="UP001159427">
    <property type="component" value="Unassembled WGS sequence"/>
</dbReference>
<evidence type="ECO:0000256" key="2">
    <source>
        <dbReference type="ARBA" id="ARBA00023157"/>
    </source>
</evidence>
<evidence type="ECO:0000313" key="8">
    <source>
        <dbReference type="Proteomes" id="UP001159427"/>
    </source>
</evidence>
<comment type="caution">
    <text evidence="3">Lacks conserved residue(s) required for the propagation of feature annotation.</text>
</comment>
<keyword evidence="8" id="KW-1185">Reference proteome</keyword>
<dbReference type="CDD" id="cd00041">
    <property type="entry name" value="CUB"/>
    <property type="match status" value="3"/>
</dbReference>
<evidence type="ECO:0000313" key="7">
    <source>
        <dbReference type="EMBL" id="CAH3188015.1"/>
    </source>
</evidence>